<proteinExistence type="predicted"/>
<evidence type="ECO:0000313" key="3">
    <source>
        <dbReference type="Proteomes" id="UP001280581"/>
    </source>
</evidence>
<feature type="region of interest" description="Disordered" evidence="1">
    <location>
        <begin position="300"/>
        <end position="356"/>
    </location>
</feature>
<evidence type="ECO:0000313" key="2">
    <source>
        <dbReference type="EMBL" id="KAK3216594.1"/>
    </source>
</evidence>
<name>A0AAN6RMW5_9PLEO</name>
<feature type="compositionally biased region" description="Gly residues" evidence="1">
    <location>
        <begin position="339"/>
        <end position="356"/>
    </location>
</feature>
<dbReference type="EMBL" id="WVTA01000001">
    <property type="protein sequence ID" value="KAK3216594.1"/>
    <property type="molecule type" value="Genomic_DNA"/>
</dbReference>
<dbReference type="Proteomes" id="UP001280581">
    <property type="component" value="Unassembled WGS sequence"/>
</dbReference>
<organism evidence="2 3">
    <name type="scientific">Pseudopithomyces chartarum</name>
    <dbReference type="NCBI Taxonomy" id="1892770"/>
    <lineage>
        <taxon>Eukaryota</taxon>
        <taxon>Fungi</taxon>
        <taxon>Dikarya</taxon>
        <taxon>Ascomycota</taxon>
        <taxon>Pezizomycotina</taxon>
        <taxon>Dothideomycetes</taxon>
        <taxon>Pleosporomycetidae</taxon>
        <taxon>Pleosporales</taxon>
        <taxon>Massarineae</taxon>
        <taxon>Didymosphaeriaceae</taxon>
        <taxon>Pseudopithomyces</taxon>
    </lineage>
</organism>
<comment type="caution">
    <text evidence="2">The sequence shown here is derived from an EMBL/GenBank/DDBJ whole genome shotgun (WGS) entry which is preliminary data.</text>
</comment>
<protein>
    <submittedName>
        <fullName evidence="2">Uncharacterized protein</fullName>
    </submittedName>
</protein>
<feature type="compositionally biased region" description="Basic residues" evidence="1">
    <location>
        <begin position="87"/>
        <end position="98"/>
    </location>
</feature>
<accession>A0AAN6RMW5</accession>
<evidence type="ECO:0000256" key="1">
    <source>
        <dbReference type="SAM" id="MobiDB-lite"/>
    </source>
</evidence>
<feature type="compositionally biased region" description="Basic residues" evidence="1">
    <location>
        <begin position="56"/>
        <end position="73"/>
    </location>
</feature>
<feature type="region of interest" description="Disordered" evidence="1">
    <location>
        <begin position="23"/>
        <end position="165"/>
    </location>
</feature>
<dbReference type="AlphaFoldDB" id="A0AAN6RMW5"/>
<feature type="compositionally biased region" description="Low complexity" evidence="1">
    <location>
        <begin position="138"/>
        <end position="159"/>
    </location>
</feature>
<reference evidence="2 3" key="1">
    <citation type="submission" date="2021-02" db="EMBL/GenBank/DDBJ databases">
        <title>Genome assembly of Pseudopithomyces chartarum.</title>
        <authorList>
            <person name="Jauregui R."/>
            <person name="Singh J."/>
            <person name="Voisey C."/>
        </authorList>
    </citation>
    <scope>NUCLEOTIDE SEQUENCE [LARGE SCALE GENOMIC DNA]</scope>
    <source>
        <strain evidence="2 3">AGR01</strain>
    </source>
</reference>
<keyword evidence="3" id="KW-1185">Reference proteome</keyword>
<feature type="compositionally biased region" description="Low complexity" evidence="1">
    <location>
        <begin position="26"/>
        <end position="39"/>
    </location>
</feature>
<gene>
    <name evidence="2" type="ORF">GRF29_1g305247</name>
</gene>
<sequence>MTDATGARRSARLVARAEAKVKAKADAQAAVQPLSTPRTPNKKKPTSKNKEPSRTPIKKAARPTRKPTVRKRVSVAIPTIEAEPARPKRILRPQRPRVRTSIATLGLPKQDTPRLVKSLISSDPDGPSTYCADDSSDSDSSSDSLISNFSMEDSASSSSYDEYNEQVPLSHDQIEYHHSHNLQPRRGASHRPSLASYDSRLESGNLDYEADSFVVDDDQTLLMENSDESDFDDRPSPPSALNLAINMNRYPLPTTYRRPDPNHIRTSSLFSTYSTYPTASSASPRRVPVSAASSRLFFSDPDGDGGADAKLPPWTDLGFQTGGEAREAPLIAEASADGEGVGSVEAGGGRVGGSGD</sequence>